<proteinExistence type="predicted"/>
<evidence type="ECO:0000256" key="1">
    <source>
        <dbReference type="SAM" id="MobiDB-lite"/>
    </source>
</evidence>
<dbReference type="Proteomes" id="UP001630127">
    <property type="component" value="Unassembled WGS sequence"/>
</dbReference>
<dbReference type="PANTHER" id="PTHR46250">
    <property type="entry name" value="MYB/SANT-LIKE DNA-BINDING DOMAIN PROTEIN-RELATED"/>
    <property type="match status" value="1"/>
</dbReference>
<feature type="compositionally biased region" description="Polar residues" evidence="1">
    <location>
        <begin position="183"/>
        <end position="199"/>
    </location>
</feature>
<dbReference type="AlphaFoldDB" id="A0ABD2YNB6"/>
<dbReference type="PANTHER" id="PTHR46250:SF15">
    <property type="entry name" value="OS01G0523800 PROTEIN"/>
    <property type="match status" value="1"/>
</dbReference>
<evidence type="ECO:0000259" key="2">
    <source>
        <dbReference type="Pfam" id="PF12776"/>
    </source>
</evidence>
<comment type="caution">
    <text evidence="3">The sequence shown here is derived from an EMBL/GenBank/DDBJ whole genome shotgun (WGS) entry which is preliminary data.</text>
</comment>
<accession>A0ABD2YNB6</accession>
<keyword evidence="4" id="KW-1185">Reference proteome</keyword>
<protein>
    <recommendedName>
        <fullName evidence="2">Myb/SANT-like domain-containing protein</fullName>
    </recommendedName>
</protein>
<feature type="region of interest" description="Disordered" evidence="1">
    <location>
        <begin position="177"/>
        <end position="213"/>
    </location>
</feature>
<organism evidence="3 4">
    <name type="scientific">Cinchona calisaya</name>
    <dbReference type="NCBI Taxonomy" id="153742"/>
    <lineage>
        <taxon>Eukaryota</taxon>
        <taxon>Viridiplantae</taxon>
        <taxon>Streptophyta</taxon>
        <taxon>Embryophyta</taxon>
        <taxon>Tracheophyta</taxon>
        <taxon>Spermatophyta</taxon>
        <taxon>Magnoliopsida</taxon>
        <taxon>eudicotyledons</taxon>
        <taxon>Gunneridae</taxon>
        <taxon>Pentapetalae</taxon>
        <taxon>asterids</taxon>
        <taxon>lamiids</taxon>
        <taxon>Gentianales</taxon>
        <taxon>Rubiaceae</taxon>
        <taxon>Cinchonoideae</taxon>
        <taxon>Cinchoneae</taxon>
        <taxon>Cinchona</taxon>
    </lineage>
</organism>
<sequence>MKNDDSIYEPLRGPGRNKCFWTPDEVKVLVEALKELSYDPLWKTDGGFKQNFMFELHNIIASKIPNFTKQVNPHMESKVKWLKSRYYAINNMLRQSGCKWNAGEKMISCERQWYDNWVKMHREAKGLWNMKFPYLKDLEVVYGDDTAKAEEIEDFEDALQIIEAPEIEANIMDLSDEGDEEANSVTQHTEANTTSTSPSRKQKRQTSPTSKVSKKVKTSVTALQVMEQFEMLSGKFELLFEHLATMATAMANEDKRAQLAADRSNRVVEELLKFGLPNEDVFGAANILCAESSKLSVFFQLPPKMRRQYVKSLLYPTSSLSDSRI</sequence>
<feature type="domain" description="Myb/SANT-like" evidence="2">
    <location>
        <begin position="21"/>
        <end position="116"/>
    </location>
</feature>
<evidence type="ECO:0000313" key="3">
    <source>
        <dbReference type="EMBL" id="KAL3507347.1"/>
    </source>
</evidence>
<gene>
    <name evidence="3" type="ORF">ACH5RR_032729</name>
</gene>
<dbReference type="EMBL" id="JBJUIK010000013">
    <property type="protein sequence ID" value="KAL3507347.1"/>
    <property type="molecule type" value="Genomic_DNA"/>
</dbReference>
<dbReference type="InterPro" id="IPR024752">
    <property type="entry name" value="Myb/SANT-like_dom"/>
</dbReference>
<dbReference type="Pfam" id="PF12776">
    <property type="entry name" value="Myb_DNA-bind_3"/>
    <property type="match status" value="1"/>
</dbReference>
<name>A0ABD2YNB6_9GENT</name>
<reference evidence="3 4" key="1">
    <citation type="submission" date="2024-11" db="EMBL/GenBank/DDBJ databases">
        <title>A near-complete genome assembly of Cinchona calisaya.</title>
        <authorList>
            <person name="Lian D.C."/>
            <person name="Zhao X.W."/>
            <person name="Wei L."/>
        </authorList>
    </citation>
    <scope>NUCLEOTIDE SEQUENCE [LARGE SCALE GENOMIC DNA]</scope>
    <source>
        <tissue evidence="3">Nenye</tissue>
    </source>
</reference>
<evidence type="ECO:0000313" key="4">
    <source>
        <dbReference type="Proteomes" id="UP001630127"/>
    </source>
</evidence>